<dbReference type="AlphaFoldDB" id="A0A9P5ZU42"/>
<organism evidence="1 2">
    <name type="scientific">Pleurotus eryngii</name>
    <name type="common">Boletus of the steppes</name>
    <dbReference type="NCBI Taxonomy" id="5323"/>
    <lineage>
        <taxon>Eukaryota</taxon>
        <taxon>Fungi</taxon>
        <taxon>Dikarya</taxon>
        <taxon>Basidiomycota</taxon>
        <taxon>Agaricomycotina</taxon>
        <taxon>Agaricomycetes</taxon>
        <taxon>Agaricomycetidae</taxon>
        <taxon>Agaricales</taxon>
        <taxon>Pleurotineae</taxon>
        <taxon>Pleurotaceae</taxon>
        <taxon>Pleurotus</taxon>
    </lineage>
</organism>
<dbReference type="OrthoDB" id="73076at2759"/>
<evidence type="ECO:0000313" key="2">
    <source>
        <dbReference type="Proteomes" id="UP000807025"/>
    </source>
</evidence>
<comment type="caution">
    <text evidence="1">The sequence shown here is derived from an EMBL/GenBank/DDBJ whole genome shotgun (WGS) entry which is preliminary data.</text>
</comment>
<protein>
    <submittedName>
        <fullName evidence="1">Uncharacterized protein</fullName>
    </submittedName>
</protein>
<accession>A0A9P5ZU42</accession>
<dbReference type="EMBL" id="MU154596">
    <property type="protein sequence ID" value="KAF9492735.1"/>
    <property type="molecule type" value="Genomic_DNA"/>
</dbReference>
<name>A0A9P5ZU42_PLEER</name>
<reference evidence="1" key="1">
    <citation type="submission" date="2020-11" db="EMBL/GenBank/DDBJ databases">
        <authorList>
            <consortium name="DOE Joint Genome Institute"/>
            <person name="Ahrendt S."/>
            <person name="Riley R."/>
            <person name="Andreopoulos W."/>
            <person name="Labutti K."/>
            <person name="Pangilinan J."/>
            <person name="Ruiz-Duenas F.J."/>
            <person name="Barrasa J.M."/>
            <person name="Sanchez-Garcia M."/>
            <person name="Camarero S."/>
            <person name="Miyauchi S."/>
            <person name="Serrano A."/>
            <person name="Linde D."/>
            <person name="Babiker R."/>
            <person name="Drula E."/>
            <person name="Ayuso-Fernandez I."/>
            <person name="Pacheco R."/>
            <person name="Padilla G."/>
            <person name="Ferreira P."/>
            <person name="Barriuso J."/>
            <person name="Kellner H."/>
            <person name="Castanera R."/>
            <person name="Alfaro M."/>
            <person name="Ramirez L."/>
            <person name="Pisabarro A.G."/>
            <person name="Kuo A."/>
            <person name="Tritt A."/>
            <person name="Lipzen A."/>
            <person name="He G."/>
            <person name="Yan M."/>
            <person name="Ng V."/>
            <person name="Cullen D."/>
            <person name="Martin F."/>
            <person name="Rosso M.-N."/>
            <person name="Henrissat B."/>
            <person name="Hibbett D."/>
            <person name="Martinez A.T."/>
            <person name="Grigoriev I.V."/>
        </authorList>
    </citation>
    <scope>NUCLEOTIDE SEQUENCE</scope>
    <source>
        <strain evidence="1">ATCC 90797</strain>
    </source>
</reference>
<keyword evidence="2" id="KW-1185">Reference proteome</keyword>
<evidence type="ECO:0000313" key="1">
    <source>
        <dbReference type="EMBL" id="KAF9492735.1"/>
    </source>
</evidence>
<sequence length="112" mass="12287">MGTDTGRPRQAVRPGRKRTFWTQNRPKFLREKRTLGGIGGGCLFSFSDARHIRRLEGSSTATVSPTTGNVGNAAIVADTLRDKRRAGLFLAAKVPQINDSPLRESPASCRYE</sequence>
<gene>
    <name evidence="1" type="ORF">BDN71DRAFT_1170822</name>
</gene>
<dbReference type="Proteomes" id="UP000807025">
    <property type="component" value="Unassembled WGS sequence"/>
</dbReference>
<proteinExistence type="predicted"/>